<dbReference type="PANTHER" id="PTHR48100:SF1">
    <property type="entry name" value="HISTIDINE PHOSPHATASE FAMILY PROTEIN-RELATED"/>
    <property type="match status" value="1"/>
</dbReference>
<dbReference type="Gene3D" id="3.40.50.1240">
    <property type="entry name" value="Phosphoglycerate mutase-like"/>
    <property type="match status" value="1"/>
</dbReference>
<gene>
    <name evidence="1" type="ORF">KSF_052180</name>
</gene>
<dbReference type="EMBL" id="BNJK01000001">
    <property type="protein sequence ID" value="GHO95170.1"/>
    <property type="molecule type" value="Genomic_DNA"/>
</dbReference>
<proteinExistence type="predicted"/>
<dbReference type="SUPFAM" id="SSF53254">
    <property type="entry name" value="Phosphoglycerate mutase-like"/>
    <property type="match status" value="1"/>
</dbReference>
<dbReference type="GO" id="GO:0005737">
    <property type="term" value="C:cytoplasm"/>
    <property type="evidence" value="ECO:0007669"/>
    <property type="project" value="TreeGrafter"/>
</dbReference>
<evidence type="ECO:0000313" key="1">
    <source>
        <dbReference type="EMBL" id="GHO95170.1"/>
    </source>
</evidence>
<organism evidence="1 2">
    <name type="scientific">Reticulibacter mediterranei</name>
    <dbReference type="NCBI Taxonomy" id="2778369"/>
    <lineage>
        <taxon>Bacteria</taxon>
        <taxon>Bacillati</taxon>
        <taxon>Chloroflexota</taxon>
        <taxon>Ktedonobacteria</taxon>
        <taxon>Ktedonobacterales</taxon>
        <taxon>Reticulibacteraceae</taxon>
        <taxon>Reticulibacter</taxon>
    </lineage>
</organism>
<dbReference type="Proteomes" id="UP000597444">
    <property type="component" value="Unassembled WGS sequence"/>
</dbReference>
<dbReference type="InterPro" id="IPR013078">
    <property type="entry name" value="His_Pase_superF_clade-1"/>
</dbReference>
<reference evidence="1" key="1">
    <citation type="submission" date="2020-10" db="EMBL/GenBank/DDBJ databases">
        <title>Taxonomic study of unclassified bacteria belonging to the class Ktedonobacteria.</title>
        <authorList>
            <person name="Yabe S."/>
            <person name="Wang C.M."/>
            <person name="Zheng Y."/>
            <person name="Sakai Y."/>
            <person name="Cavaletti L."/>
            <person name="Monciardini P."/>
            <person name="Donadio S."/>
        </authorList>
    </citation>
    <scope>NUCLEOTIDE SEQUENCE</scope>
    <source>
        <strain evidence="1">ID150040</strain>
    </source>
</reference>
<dbReference type="SMART" id="SM00855">
    <property type="entry name" value="PGAM"/>
    <property type="match status" value="1"/>
</dbReference>
<evidence type="ECO:0008006" key="3">
    <source>
        <dbReference type="Google" id="ProtNLM"/>
    </source>
</evidence>
<dbReference type="PANTHER" id="PTHR48100">
    <property type="entry name" value="BROAD-SPECIFICITY PHOSPHATASE YOR283W-RELATED"/>
    <property type="match status" value="1"/>
</dbReference>
<keyword evidence="2" id="KW-1185">Reference proteome</keyword>
<evidence type="ECO:0000313" key="2">
    <source>
        <dbReference type="Proteomes" id="UP000597444"/>
    </source>
</evidence>
<dbReference type="RefSeq" id="WP_220205866.1">
    <property type="nucleotide sequence ID" value="NZ_BNJK01000001.1"/>
</dbReference>
<sequence>MNEPFLAQHAQAAELWLIRHGDAIPGPEEIIPSGVYDNLPLSTKGRKQVQLLAERLQAIAFDAAYSSPLRRCQETAAPTIELQHLPITIVEDVKEIYLADAVPVEHDGGSGDLVALSKALTDRQIEIVRTVSNSGSWDSLRTSEPSKAFRLRVVTAIDEIARQHIGDRVLIFAHGGVINAYVAEVLGLEKEFFFPCANTSITTIRVRDTTRVLYTLNDIGHLALFNVSERA</sequence>
<name>A0A8J3N4B9_9CHLR</name>
<dbReference type="CDD" id="cd07067">
    <property type="entry name" value="HP_PGM_like"/>
    <property type="match status" value="1"/>
</dbReference>
<dbReference type="Pfam" id="PF00300">
    <property type="entry name" value="His_Phos_1"/>
    <property type="match status" value="1"/>
</dbReference>
<dbReference type="InterPro" id="IPR050275">
    <property type="entry name" value="PGM_Phosphatase"/>
</dbReference>
<protein>
    <recommendedName>
        <fullName evidence="3">Histidine phosphatase family protein</fullName>
    </recommendedName>
</protein>
<dbReference type="GO" id="GO:0016791">
    <property type="term" value="F:phosphatase activity"/>
    <property type="evidence" value="ECO:0007669"/>
    <property type="project" value="TreeGrafter"/>
</dbReference>
<comment type="caution">
    <text evidence="1">The sequence shown here is derived from an EMBL/GenBank/DDBJ whole genome shotgun (WGS) entry which is preliminary data.</text>
</comment>
<dbReference type="AlphaFoldDB" id="A0A8J3N4B9"/>
<dbReference type="InterPro" id="IPR029033">
    <property type="entry name" value="His_PPase_superfam"/>
</dbReference>
<accession>A0A8J3N4B9</accession>